<evidence type="ECO:0008006" key="4">
    <source>
        <dbReference type="Google" id="ProtNLM"/>
    </source>
</evidence>
<keyword evidence="3" id="KW-1185">Reference proteome</keyword>
<proteinExistence type="predicted"/>
<protein>
    <recommendedName>
        <fullName evidence="4">SHSP domain-containing protein</fullName>
    </recommendedName>
</protein>
<evidence type="ECO:0000313" key="3">
    <source>
        <dbReference type="Proteomes" id="UP000310158"/>
    </source>
</evidence>
<dbReference type="AlphaFoldDB" id="A0A4S4KZ98"/>
<name>A0A4S4KZ98_9AGAM</name>
<comment type="caution">
    <text evidence="2">The sequence shown here is derived from an EMBL/GenBank/DDBJ whole genome shotgun (WGS) entry which is preliminary data.</text>
</comment>
<evidence type="ECO:0000256" key="1">
    <source>
        <dbReference type="SAM" id="MobiDB-lite"/>
    </source>
</evidence>
<sequence length="243" mass="26570">MPSLPFSLSRRHTAPFQAKQPRSGFPPSIPHPSHPNMLPIIPSETPSRPRPSLKAMRFVSSPSLSCCWSATNPHTAFSALPSLSWSLSRSAPPSPSLSPPPSLSLPTPFVPERHSQSPTASAPAPAPEPESSTTQSRRTPPPSAIPSPHYHTSDSTHTVEIPFPCPGGKPFPPEMVTISLKKGNRIDIVADAWHLEKDCHYEWHVAFPSRTVDMSSLRARFNEDGTQLTINVRNIGCPERMYA</sequence>
<feature type="region of interest" description="Disordered" evidence="1">
    <location>
        <begin position="88"/>
        <end position="166"/>
    </location>
</feature>
<organism evidence="2 3">
    <name type="scientific">Bondarzewia mesenterica</name>
    <dbReference type="NCBI Taxonomy" id="1095465"/>
    <lineage>
        <taxon>Eukaryota</taxon>
        <taxon>Fungi</taxon>
        <taxon>Dikarya</taxon>
        <taxon>Basidiomycota</taxon>
        <taxon>Agaricomycotina</taxon>
        <taxon>Agaricomycetes</taxon>
        <taxon>Russulales</taxon>
        <taxon>Bondarzewiaceae</taxon>
        <taxon>Bondarzewia</taxon>
    </lineage>
</organism>
<dbReference type="OrthoDB" id="3253535at2759"/>
<feature type="compositionally biased region" description="Low complexity" evidence="1">
    <location>
        <begin position="117"/>
        <end position="134"/>
    </location>
</feature>
<evidence type="ECO:0000313" key="2">
    <source>
        <dbReference type="EMBL" id="THH04037.1"/>
    </source>
</evidence>
<gene>
    <name evidence="2" type="ORF">EW146_g10283</name>
</gene>
<feature type="region of interest" description="Disordered" evidence="1">
    <location>
        <begin position="1"/>
        <end position="52"/>
    </location>
</feature>
<reference evidence="2 3" key="1">
    <citation type="submission" date="2019-02" db="EMBL/GenBank/DDBJ databases">
        <title>Genome sequencing of the rare red list fungi Bondarzewia mesenterica.</title>
        <authorList>
            <person name="Buettner E."/>
            <person name="Kellner H."/>
        </authorList>
    </citation>
    <scope>NUCLEOTIDE SEQUENCE [LARGE SCALE GENOMIC DNA]</scope>
    <source>
        <strain evidence="2 3">DSM 108281</strain>
    </source>
</reference>
<accession>A0A4S4KZ98</accession>
<dbReference type="EMBL" id="SGPL01001229">
    <property type="protein sequence ID" value="THH04037.1"/>
    <property type="molecule type" value="Genomic_DNA"/>
</dbReference>
<feature type="compositionally biased region" description="Pro residues" evidence="1">
    <location>
        <begin position="92"/>
        <end position="103"/>
    </location>
</feature>
<dbReference type="Proteomes" id="UP000310158">
    <property type="component" value="Unassembled WGS sequence"/>
</dbReference>